<keyword evidence="2" id="KW-1185">Reference proteome</keyword>
<organism evidence="1 2">
    <name type="scientific">Collybiopsis confluens</name>
    <dbReference type="NCBI Taxonomy" id="2823264"/>
    <lineage>
        <taxon>Eukaryota</taxon>
        <taxon>Fungi</taxon>
        <taxon>Dikarya</taxon>
        <taxon>Basidiomycota</taxon>
        <taxon>Agaricomycotina</taxon>
        <taxon>Agaricomycetes</taxon>
        <taxon>Agaricomycetidae</taxon>
        <taxon>Agaricales</taxon>
        <taxon>Marasmiineae</taxon>
        <taxon>Omphalotaceae</taxon>
        <taxon>Collybiopsis</taxon>
    </lineage>
</organism>
<protein>
    <submittedName>
        <fullName evidence="1">Uncharacterized protein</fullName>
    </submittedName>
</protein>
<dbReference type="AlphaFoldDB" id="A0A8H5HXE7"/>
<evidence type="ECO:0000313" key="2">
    <source>
        <dbReference type="Proteomes" id="UP000518752"/>
    </source>
</evidence>
<sequence length="361" mass="40212">MAEPRPSLSTLLASESLSSLILSNPIFLVTDLASLALVCKEFQLASTPFLYSRIVVQSQTAALKILNTLTHRPDYGPFVNVLHFSAYRNQPRYHYTVAREVSTRFTNVFPLLRNLEYLILADIWGFSAMIFQHSETILCKLKFCRLNGIVFSSKERIHEFGQFLAKQDELKLLRLQVDGLPENLYDPQMLQQDQTVDSDIFHLPVHSLPSLSIFDGSAFAATKVLQARAPLLKLRVHTALELDKVFTKEDDPASEWFAVLDVRVLCAALSRSGTGKTLKTFSVLGCPGDEDLLQMRNAKKNIGDPCAELIQTLAIYYPKLCHVGVLPLSCKDVGLLAYAGISLSLLKLTHCSPSAPLSMKL</sequence>
<reference evidence="1 2" key="1">
    <citation type="journal article" date="2020" name="ISME J.">
        <title>Uncovering the hidden diversity of litter-decomposition mechanisms in mushroom-forming fungi.</title>
        <authorList>
            <person name="Floudas D."/>
            <person name="Bentzer J."/>
            <person name="Ahren D."/>
            <person name="Johansson T."/>
            <person name="Persson P."/>
            <person name="Tunlid A."/>
        </authorList>
    </citation>
    <scope>NUCLEOTIDE SEQUENCE [LARGE SCALE GENOMIC DNA]</scope>
    <source>
        <strain evidence="1 2">CBS 406.79</strain>
    </source>
</reference>
<evidence type="ECO:0000313" key="1">
    <source>
        <dbReference type="EMBL" id="KAF5391198.1"/>
    </source>
</evidence>
<dbReference type="Proteomes" id="UP000518752">
    <property type="component" value="Unassembled WGS sequence"/>
</dbReference>
<gene>
    <name evidence="1" type="ORF">D9757_003161</name>
</gene>
<dbReference type="OrthoDB" id="3250756at2759"/>
<name>A0A8H5HXE7_9AGAR</name>
<proteinExistence type="predicted"/>
<accession>A0A8H5HXE7</accession>
<dbReference type="EMBL" id="JAACJN010000011">
    <property type="protein sequence ID" value="KAF5391198.1"/>
    <property type="molecule type" value="Genomic_DNA"/>
</dbReference>
<comment type="caution">
    <text evidence="1">The sequence shown here is derived from an EMBL/GenBank/DDBJ whole genome shotgun (WGS) entry which is preliminary data.</text>
</comment>